<feature type="transmembrane region" description="Helical" evidence="1">
    <location>
        <begin position="15"/>
        <end position="37"/>
    </location>
</feature>
<keyword evidence="1" id="KW-0472">Membrane</keyword>
<dbReference type="Proteomes" id="UP000182788">
    <property type="component" value="Unassembled WGS sequence"/>
</dbReference>
<protein>
    <submittedName>
        <fullName evidence="3">Uncharacterized protein</fullName>
    </submittedName>
</protein>
<reference evidence="3 4" key="1">
    <citation type="submission" date="2016-06" db="EMBL/GenBank/DDBJ databases">
        <title>First insights into the genetic diversity and population structure of in the Bacillus cereus group bacteria from diverse marine environments.</title>
        <authorList>
            <person name="Liu Y."/>
            <person name="Lai Q."/>
            <person name="Shao Z."/>
        </authorList>
    </citation>
    <scope>NUCLEOTIDE SEQUENCE [LARGE SCALE GENOMIC DNA]</scope>
    <source>
        <strain evidence="3 4">NH24A2</strain>
    </source>
</reference>
<keyword evidence="1" id="KW-0812">Transmembrane</keyword>
<comment type="caution">
    <text evidence="3">The sequence shown here is derived from an EMBL/GenBank/DDBJ whole genome shotgun (WGS) entry which is preliminary data.</text>
</comment>
<organism evidence="3 4">
    <name type="scientific">Bacillus paramycoides</name>
    <dbReference type="NCBI Taxonomy" id="2026194"/>
    <lineage>
        <taxon>Bacteria</taxon>
        <taxon>Bacillati</taxon>
        <taxon>Bacillota</taxon>
        <taxon>Bacilli</taxon>
        <taxon>Bacillales</taxon>
        <taxon>Bacillaceae</taxon>
        <taxon>Bacillus</taxon>
        <taxon>Bacillus cereus group</taxon>
    </lineage>
</organism>
<name>A0A1J9V7F0_9BACI</name>
<evidence type="ECO:0000313" key="3">
    <source>
        <dbReference type="EMBL" id="OJD72157.1"/>
    </source>
</evidence>
<dbReference type="EMBL" id="MAOI01000140">
    <property type="protein sequence ID" value="OJD72157.1"/>
    <property type="molecule type" value="Genomic_DNA"/>
</dbReference>
<dbReference type="Proteomes" id="UP001309448">
    <property type="component" value="Unassembled WGS sequence"/>
</dbReference>
<keyword evidence="5" id="KW-1185">Reference proteome</keyword>
<dbReference type="EMBL" id="JARMDB010000027">
    <property type="protein sequence ID" value="MED1568669.1"/>
    <property type="molecule type" value="Genomic_DNA"/>
</dbReference>
<dbReference type="RefSeq" id="WP_071721342.1">
    <property type="nucleotide sequence ID" value="NZ_JACAXA010000009.1"/>
</dbReference>
<reference evidence="2 5" key="2">
    <citation type="submission" date="2023-03" db="EMBL/GenBank/DDBJ databases">
        <title>Bacillus Genome Sequencing.</title>
        <authorList>
            <person name="Dunlap C."/>
        </authorList>
    </citation>
    <scope>NUCLEOTIDE SEQUENCE [LARGE SCALE GENOMIC DNA]</scope>
    <source>
        <strain evidence="2 5">B-615</strain>
    </source>
</reference>
<proteinExistence type="predicted"/>
<sequence>MAYKDSLFHVVKDKVILIIVILLSAFHILNFAVTYILSSFENSTVYKDCKVFVQKLQISCKQSPRNSIMLENV</sequence>
<keyword evidence="1" id="KW-1133">Transmembrane helix</keyword>
<accession>A0A1J9V7F0</accession>
<evidence type="ECO:0000313" key="4">
    <source>
        <dbReference type="Proteomes" id="UP000182788"/>
    </source>
</evidence>
<evidence type="ECO:0000313" key="2">
    <source>
        <dbReference type="EMBL" id="MED1568669.1"/>
    </source>
</evidence>
<evidence type="ECO:0000313" key="5">
    <source>
        <dbReference type="Proteomes" id="UP001309448"/>
    </source>
</evidence>
<dbReference type="AlphaFoldDB" id="A0A1J9V7F0"/>
<dbReference type="GeneID" id="87595227"/>
<evidence type="ECO:0000256" key="1">
    <source>
        <dbReference type="SAM" id="Phobius"/>
    </source>
</evidence>
<gene>
    <name evidence="3" type="ORF">BAU28_19405</name>
    <name evidence="2" type="ORF">P4U88_22855</name>
</gene>